<evidence type="ECO:0000256" key="3">
    <source>
        <dbReference type="SAM" id="SignalP"/>
    </source>
</evidence>
<dbReference type="AlphaFoldDB" id="A0A1E3PJW7"/>
<accession>A0A1E3PJW7</accession>
<evidence type="ECO:0000256" key="1">
    <source>
        <dbReference type="SAM" id="MobiDB-lite"/>
    </source>
</evidence>
<evidence type="ECO:0000256" key="2">
    <source>
        <dbReference type="SAM" id="Phobius"/>
    </source>
</evidence>
<name>A0A1E3PJW7_9ASCO</name>
<feature type="chain" id="PRO_5009133869" description="Galactose oxidase" evidence="3">
    <location>
        <begin position="22"/>
        <end position="746"/>
    </location>
</feature>
<dbReference type="Proteomes" id="UP000095009">
    <property type="component" value="Unassembled WGS sequence"/>
</dbReference>
<feature type="signal peptide" evidence="3">
    <location>
        <begin position="1"/>
        <end position="21"/>
    </location>
</feature>
<dbReference type="EMBL" id="KV454409">
    <property type="protein sequence ID" value="ODQ65600.1"/>
    <property type="molecule type" value="Genomic_DNA"/>
</dbReference>
<dbReference type="STRING" id="857566.A0A1E3PJW7"/>
<reference evidence="4 5" key="1">
    <citation type="journal article" date="2016" name="Proc. Natl. Acad. Sci. U.S.A.">
        <title>Comparative genomics of biotechnologically important yeasts.</title>
        <authorList>
            <person name="Riley R."/>
            <person name="Haridas S."/>
            <person name="Wolfe K.H."/>
            <person name="Lopes M.R."/>
            <person name="Hittinger C.T."/>
            <person name="Goeker M."/>
            <person name="Salamov A.A."/>
            <person name="Wisecaver J.H."/>
            <person name="Long T.M."/>
            <person name="Calvey C.H."/>
            <person name="Aerts A.L."/>
            <person name="Barry K.W."/>
            <person name="Choi C."/>
            <person name="Clum A."/>
            <person name="Coughlan A.Y."/>
            <person name="Deshpande S."/>
            <person name="Douglass A.P."/>
            <person name="Hanson S.J."/>
            <person name="Klenk H.-P."/>
            <person name="LaButti K.M."/>
            <person name="Lapidus A."/>
            <person name="Lindquist E.A."/>
            <person name="Lipzen A.M."/>
            <person name="Meier-Kolthoff J.P."/>
            <person name="Ohm R.A."/>
            <person name="Otillar R.P."/>
            <person name="Pangilinan J.L."/>
            <person name="Peng Y."/>
            <person name="Rokas A."/>
            <person name="Rosa C.A."/>
            <person name="Scheuner C."/>
            <person name="Sibirny A.A."/>
            <person name="Slot J.C."/>
            <person name="Stielow J.B."/>
            <person name="Sun H."/>
            <person name="Kurtzman C.P."/>
            <person name="Blackwell M."/>
            <person name="Grigoriev I.V."/>
            <person name="Jeffries T.W."/>
        </authorList>
    </citation>
    <scope>NUCLEOTIDE SEQUENCE [LARGE SCALE GENOMIC DNA]</scope>
    <source>
        <strain evidence="4 5">DSM 6958</strain>
    </source>
</reference>
<feature type="compositionally biased region" description="Low complexity" evidence="1">
    <location>
        <begin position="584"/>
        <end position="593"/>
    </location>
</feature>
<proteinExistence type="predicted"/>
<feature type="compositionally biased region" description="Polar residues" evidence="1">
    <location>
        <begin position="537"/>
        <end position="553"/>
    </location>
</feature>
<feature type="transmembrane region" description="Helical" evidence="2">
    <location>
        <begin position="361"/>
        <end position="383"/>
    </location>
</feature>
<dbReference type="InterPro" id="IPR015915">
    <property type="entry name" value="Kelch-typ_b-propeller"/>
</dbReference>
<evidence type="ECO:0000313" key="4">
    <source>
        <dbReference type="EMBL" id="ODQ65600.1"/>
    </source>
</evidence>
<keyword evidence="2" id="KW-0472">Membrane</keyword>
<gene>
    <name evidence="4" type="ORF">NADFUDRAFT_41602</name>
</gene>
<keyword evidence="2" id="KW-0812">Transmembrane</keyword>
<feature type="region of interest" description="Disordered" evidence="1">
    <location>
        <begin position="534"/>
        <end position="554"/>
    </location>
</feature>
<feature type="region of interest" description="Disordered" evidence="1">
    <location>
        <begin position="649"/>
        <end position="676"/>
    </location>
</feature>
<organism evidence="4 5">
    <name type="scientific">Nadsonia fulvescens var. elongata DSM 6958</name>
    <dbReference type="NCBI Taxonomy" id="857566"/>
    <lineage>
        <taxon>Eukaryota</taxon>
        <taxon>Fungi</taxon>
        <taxon>Dikarya</taxon>
        <taxon>Ascomycota</taxon>
        <taxon>Saccharomycotina</taxon>
        <taxon>Dipodascomycetes</taxon>
        <taxon>Dipodascales</taxon>
        <taxon>Dipodascales incertae sedis</taxon>
        <taxon>Nadsonia</taxon>
    </lineage>
</organism>
<evidence type="ECO:0000313" key="5">
    <source>
        <dbReference type="Proteomes" id="UP000095009"/>
    </source>
</evidence>
<dbReference type="SUPFAM" id="SSF117281">
    <property type="entry name" value="Kelch motif"/>
    <property type="match status" value="1"/>
</dbReference>
<evidence type="ECO:0008006" key="6">
    <source>
        <dbReference type="Google" id="ProtNLM"/>
    </source>
</evidence>
<keyword evidence="5" id="KW-1185">Reference proteome</keyword>
<feature type="region of interest" description="Disordered" evidence="1">
    <location>
        <begin position="575"/>
        <end position="594"/>
    </location>
</feature>
<protein>
    <recommendedName>
        <fullName evidence="6">Galactose oxidase</fullName>
    </recommendedName>
</protein>
<keyword evidence="2" id="KW-1133">Transmembrane helix</keyword>
<dbReference type="OrthoDB" id="3980762at2759"/>
<keyword evidence="3" id="KW-0732">Signal</keyword>
<dbReference type="Gene3D" id="2.120.10.80">
    <property type="entry name" value="Kelch-type beta propeller"/>
    <property type="match status" value="1"/>
</dbReference>
<sequence>MMCLFLFQIGLAVVSIQFATAWSTHYSSDTVYMHLSSNEFLSIPFNGKLKLSFITSEVLSLSTPSTNAVLCEGYPSNITNNFTMYSFQGLSCQKPLTVSKFMPDKNQWIDVVSTQDYNFFTGYNVFSYKGSEIIYLFGGYCSDVSNENFGTISNNLLAFNTTSKTFYTPQNKISPPGFHSAGSVRVADSSVLLIGGLAATGWIGMSQLALYDVNSWEYKAPKNATDDKRKNPLILPSYDVDGNVYQCLVLGGQIEKQGTQPYLSTLSLNRTTGWWWSSPGITNLNENQIIGAATLFNTLFTVESSSSLSRRSLQDKGTPYQYNLYDTSTWESVTEISPSDYSTNIAEDNRTSYSKISTGKIAVLSTVIPIAALCIAAGIYFFFHRRRVTKERRNLLSSPNVPNNDISNFFYPENIPNLSTLNVEAQERESIHSWQEKRQRYERTSKLFESNPFPGSGSAVNDDLTNNATRSQHLIGNSENSNLIRHFQDTPGIFSQSPLFVSRESYLSDDIADGKFYSPGLISERSAYFESRPSLRSGVNSANSNHRTTNSESSVDDLFYGREVQVLVSSLRRNKLRVTNPDPNSSSNNSRSNTIKSYLERSNTLKSFFSRSNTLLSASSSSYECQSNAIDEAANLTDMNKDNIYLASNEDVKPPRSSKPYGALNNNNDTNTNDRWESGILRLPSISITKKRTVSNKSETRKASSGSSFNILNDDANDISNNIQYDAHLSTVYSIGEDFEHPRSKV</sequence>